<gene>
    <name evidence="2" type="ORF">P280DRAFT_45366</name>
</gene>
<sequence>MEAGRRQRGIARAHVLYIVIQTRARETASRDGEFDSTIEKRGCSSSGAAAARGPSGGASHTHAEPHSVEQPEGPSRIGTKVAARGVVVLVATSQSPVTPPSSQVCLCGTPAARLAYRWSLNFCRGTDRIPTYLHTRCGMEKSCITLGAGDLRTPQTSERRADTAQSRLDF</sequence>
<protein>
    <submittedName>
        <fullName evidence="2">Uncharacterized protein</fullName>
    </submittedName>
</protein>
<evidence type="ECO:0000256" key="1">
    <source>
        <dbReference type="SAM" id="MobiDB-lite"/>
    </source>
</evidence>
<organism evidence="2 3">
    <name type="scientific">Massarina eburnea CBS 473.64</name>
    <dbReference type="NCBI Taxonomy" id="1395130"/>
    <lineage>
        <taxon>Eukaryota</taxon>
        <taxon>Fungi</taxon>
        <taxon>Dikarya</taxon>
        <taxon>Ascomycota</taxon>
        <taxon>Pezizomycotina</taxon>
        <taxon>Dothideomycetes</taxon>
        <taxon>Pleosporomycetidae</taxon>
        <taxon>Pleosporales</taxon>
        <taxon>Massarineae</taxon>
        <taxon>Massarinaceae</taxon>
        <taxon>Massarina</taxon>
    </lineage>
</organism>
<proteinExistence type="predicted"/>
<accession>A0A6A6RVY6</accession>
<reference evidence="2" key="1">
    <citation type="journal article" date="2020" name="Stud. Mycol.">
        <title>101 Dothideomycetes genomes: a test case for predicting lifestyles and emergence of pathogens.</title>
        <authorList>
            <person name="Haridas S."/>
            <person name="Albert R."/>
            <person name="Binder M."/>
            <person name="Bloem J."/>
            <person name="Labutti K."/>
            <person name="Salamov A."/>
            <person name="Andreopoulos B."/>
            <person name="Baker S."/>
            <person name="Barry K."/>
            <person name="Bills G."/>
            <person name="Bluhm B."/>
            <person name="Cannon C."/>
            <person name="Castanera R."/>
            <person name="Culley D."/>
            <person name="Daum C."/>
            <person name="Ezra D."/>
            <person name="Gonzalez J."/>
            <person name="Henrissat B."/>
            <person name="Kuo A."/>
            <person name="Liang C."/>
            <person name="Lipzen A."/>
            <person name="Lutzoni F."/>
            <person name="Magnuson J."/>
            <person name="Mondo S."/>
            <person name="Nolan M."/>
            <person name="Ohm R."/>
            <person name="Pangilinan J."/>
            <person name="Park H.-J."/>
            <person name="Ramirez L."/>
            <person name="Alfaro M."/>
            <person name="Sun H."/>
            <person name="Tritt A."/>
            <person name="Yoshinaga Y."/>
            <person name="Zwiers L.-H."/>
            <person name="Turgeon B."/>
            <person name="Goodwin S."/>
            <person name="Spatafora J."/>
            <person name="Crous P."/>
            <person name="Grigoriev I."/>
        </authorList>
    </citation>
    <scope>NUCLEOTIDE SEQUENCE</scope>
    <source>
        <strain evidence="2">CBS 473.64</strain>
    </source>
</reference>
<dbReference type="AlphaFoldDB" id="A0A6A6RVY6"/>
<feature type="compositionally biased region" description="Low complexity" evidence="1">
    <location>
        <begin position="43"/>
        <end position="59"/>
    </location>
</feature>
<dbReference type="Proteomes" id="UP000799753">
    <property type="component" value="Unassembled WGS sequence"/>
</dbReference>
<name>A0A6A6RVY6_9PLEO</name>
<dbReference type="EMBL" id="MU006786">
    <property type="protein sequence ID" value="KAF2639696.1"/>
    <property type="molecule type" value="Genomic_DNA"/>
</dbReference>
<keyword evidence="3" id="KW-1185">Reference proteome</keyword>
<feature type="region of interest" description="Disordered" evidence="1">
    <location>
        <begin position="28"/>
        <end position="76"/>
    </location>
</feature>
<evidence type="ECO:0000313" key="2">
    <source>
        <dbReference type="EMBL" id="KAF2639696.1"/>
    </source>
</evidence>
<evidence type="ECO:0000313" key="3">
    <source>
        <dbReference type="Proteomes" id="UP000799753"/>
    </source>
</evidence>
<feature type="compositionally biased region" description="Basic and acidic residues" evidence="1">
    <location>
        <begin position="28"/>
        <end position="42"/>
    </location>
</feature>